<organism evidence="1 2">
    <name type="scientific">Olea europaea subsp. europaea</name>
    <dbReference type="NCBI Taxonomy" id="158383"/>
    <lineage>
        <taxon>Eukaryota</taxon>
        <taxon>Viridiplantae</taxon>
        <taxon>Streptophyta</taxon>
        <taxon>Embryophyta</taxon>
        <taxon>Tracheophyta</taxon>
        <taxon>Spermatophyta</taxon>
        <taxon>Magnoliopsida</taxon>
        <taxon>eudicotyledons</taxon>
        <taxon>Gunneridae</taxon>
        <taxon>Pentapetalae</taxon>
        <taxon>asterids</taxon>
        <taxon>lamiids</taxon>
        <taxon>Lamiales</taxon>
        <taxon>Oleaceae</taxon>
        <taxon>Oleeae</taxon>
        <taxon>Olea</taxon>
    </lineage>
</organism>
<dbReference type="EMBL" id="CACTIH010007618">
    <property type="protein sequence ID" value="CAA3016438.1"/>
    <property type="molecule type" value="Genomic_DNA"/>
</dbReference>
<gene>
    <name evidence="1" type="ORF">OLEA9_A088478</name>
</gene>
<dbReference type="Pfam" id="PF05904">
    <property type="entry name" value="DUF863"/>
    <property type="match status" value="1"/>
</dbReference>
<dbReference type="AlphaFoldDB" id="A0A8S0UL21"/>
<reference evidence="1 2" key="1">
    <citation type="submission" date="2019-12" db="EMBL/GenBank/DDBJ databases">
        <authorList>
            <person name="Alioto T."/>
            <person name="Alioto T."/>
            <person name="Gomez Garrido J."/>
        </authorList>
    </citation>
    <scope>NUCLEOTIDE SEQUENCE [LARGE SCALE GENOMIC DNA]</scope>
</reference>
<dbReference type="OrthoDB" id="630817at2759"/>
<proteinExistence type="predicted"/>
<name>A0A8S0UL21_OLEEU</name>
<accession>A0A8S0UL21</accession>
<dbReference type="Proteomes" id="UP000594638">
    <property type="component" value="Unassembled WGS sequence"/>
</dbReference>
<comment type="caution">
    <text evidence="1">The sequence shown here is derived from an EMBL/GenBank/DDBJ whole genome shotgun (WGS) entry which is preliminary data.</text>
</comment>
<dbReference type="Gramene" id="OE9A088478T1">
    <property type="protein sequence ID" value="OE9A088478C1"/>
    <property type="gene ID" value="OE9A088478"/>
</dbReference>
<dbReference type="InterPro" id="IPR008581">
    <property type="entry name" value="DUF863_pln"/>
</dbReference>
<evidence type="ECO:0000313" key="1">
    <source>
        <dbReference type="EMBL" id="CAA3016438.1"/>
    </source>
</evidence>
<keyword evidence="2" id="KW-1185">Reference proteome</keyword>
<evidence type="ECO:0000313" key="2">
    <source>
        <dbReference type="Proteomes" id="UP000594638"/>
    </source>
</evidence>
<sequence>MEIFLGASTSGKTCCRKDASSTGSCLRSSSGLADLNEPVQLEQATTPSSADFLGPSKGNLNLVTRSFQKDKVTTPSHPAEVLLNQALYPPGIYPAGHSGEVGRGDNVASEHLVNPGFEKFLNGANHVNWNGVTTQSSPNEAISQKYFNIVDRNSAAKDHLSVFPWLGCKPVDKKEAQS</sequence>
<protein>
    <submittedName>
        <fullName evidence="1">Uncharacterized protein</fullName>
    </submittedName>
</protein>